<protein>
    <submittedName>
        <fullName evidence="2">Uncharacterized protein</fullName>
    </submittedName>
</protein>
<evidence type="ECO:0000313" key="3">
    <source>
        <dbReference type="Proteomes" id="UP000288805"/>
    </source>
</evidence>
<dbReference type="AlphaFoldDB" id="A0A438EFG1"/>
<feature type="region of interest" description="Disordered" evidence="1">
    <location>
        <begin position="36"/>
        <end position="64"/>
    </location>
</feature>
<dbReference type="Proteomes" id="UP000288805">
    <property type="component" value="Unassembled WGS sequence"/>
</dbReference>
<comment type="caution">
    <text evidence="2">The sequence shown here is derived from an EMBL/GenBank/DDBJ whole genome shotgun (WGS) entry which is preliminary data.</text>
</comment>
<accession>A0A438EFG1</accession>
<organism evidence="2 3">
    <name type="scientific">Vitis vinifera</name>
    <name type="common">Grape</name>
    <dbReference type="NCBI Taxonomy" id="29760"/>
    <lineage>
        <taxon>Eukaryota</taxon>
        <taxon>Viridiplantae</taxon>
        <taxon>Streptophyta</taxon>
        <taxon>Embryophyta</taxon>
        <taxon>Tracheophyta</taxon>
        <taxon>Spermatophyta</taxon>
        <taxon>Magnoliopsida</taxon>
        <taxon>eudicotyledons</taxon>
        <taxon>Gunneridae</taxon>
        <taxon>Pentapetalae</taxon>
        <taxon>rosids</taxon>
        <taxon>Vitales</taxon>
        <taxon>Vitaceae</taxon>
        <taxon>Viteae</taxon>
        <taxon>Vitis</taxon>
    </lineage>
</organism>
<sequence>MNRRIRALHRSSSKRDEAFHRYLKPGALAQLRDSRISARSHRVDSHSQIHLHRTSSPPSSPLPPQIDAFPCFAGRNYGPRCLQRKKLVAAKSVFLKSSSPASPMSDSPDSVVVDLFGPEILVAH</sequence>
<reference evidence="2 3" key="1">
    <citation type="journal article" date="2018" name="PLoS Genet.">
        <title>Population sequencing reveals clonal diversity and ancestral inbreeding in the grapevine cultivar Chardonnay.</title>
        <authorList>
            <person name="Roach M.J."/>
            <person name="Johnson D.L."/>
            <person name="Bohlmann J."/>
            <person name="van Vuuren H.J."/>
            <person name="Jones S.J."/>
            <person name="Pretorius I.S."/>
            <person name="Schmidt S.A."/>
            <person name="Borneman A.R."/>
        </authorList>
    </citation>
    <scope>NUCLEOTIDE SEQUENCE [LARGE SCALE GENOMIC DNA]</scope>
    <source>
        <strain evidence="3">cv. Chardonnay</strain>
        <tissue evidence="2">Leaf</tissue>
    </source>
</reference>
<dbReference type="PANTHER" id="PTHR35495:SF1">
    <property type="entry name" value="OS06G0679600 PROTEIN"/>
    <property type="match status" value="1"/>
</dbReference>
<dbReference type="EMBL" id="QGNW01001303">
    <property type="protein sequence ID" value="RVW46430.1"/>
    <property type="molecule type" value="Genomic_DNA"/>
</dbReference>
<gene>
    <name evidence="2" type="ORF">CK203_081763</name>
</gene>
<dbReference type="PANTHER" id="PTHR35495">
    <property type="entry name" value="OS06G0679600 PROTEIN"/>
    <property type="match status" value="1"/>
</dbReference>
<name>A0A438EFG1_VITVI</name>
<proteinExistence type="predicted"/>
<feature type="compositionally biased region" description="Basic and acidic residues" evidence="1">
    <location>
        <begin position="36"/>
        <end position="47"/>
    </location>
</feature>
<evidence type="ECO:0000313" key="2">
    <source>
        <dbReference type="EMBL" id="RVW46430.1"/>
    </source>
</evidence>
<evidence type="ECO:0000256" key="1">
    <source>
        <dbReference type="SAM" id="MobiDB-lite"/>
    </source>
</evidence>